<comment type="similarity">
    <text evidence="2 10">Belongs to the disproportionating enzyme family.</text>
</comment>
<keyword evidence="7 10" id="KW-0119">Carbohydrate metabolism</keyword>
<comment type="catalytic activity">
    <reaction evidence="1 10">
        <text>Transfers a segment of a (1-&gt;4)-alpha-D-glucan to a new position in an acceptor, which may be glucose or a (1-&gt;4)-alpha-D-glucan.</text>
        <dbReference type="EC" id="2.4.1.25"/>
    </reaction>
</comment>
<proteinExistence type="inferred from homology"/>
<evidence type="ECO:0000256" key="3">
    <source>
        <dbReference type="ARBA" id="ARBA00012560"/>
    </source>
</evidence>
<reference evidence="11" key="1">
    <citation type="journal article" date="2020" name="mSystems">
        <title>Genome- and Community-Level Interaction Insights into Carbon Utilization and Element Cycling Functions of Hydrothermarchaeota in Hydrothermal Sediment.</title>
        <authorList>
            <person name="Zhou Z."/>
            <person name="Liu Y."/>
            <person name="Xu W."/>
            <person name="Pan J."/>
            <person name="Luo Z.H."/>
            <person name="Li M."/>
        </authorList>
    </citation>
    <scope>NUCLEOTIDE SEQUENCE [LARGE SCALE GENOMIC DNA]</scope>
    <source>
        <strain evidence="11">SpSt-788</strain>
    </source>
</reference>
<dbReference type="SUPFAM" id="SSF51445">
    <property type="entry name" value="(Trans)glycosidases"/>
    <property type="match status" value="1"/>
</dbReference>
<dbReference type="NCBIfam" id="TIGR00217">
    <property type="entry name" value="malQ"/>
    <property type="match status" value="1"/>
</dbReference>
<evidence type="ECO:0000256" key="7">
    <source>
        <dbReference type="ARBA" id="ARBA00023277"/>
    </source>
</evidence>
<comment type="caution">
    <text evidence="11">The sequence shown here is derived from an EMBL/GenBank/DDBJ whole genome shotgun (WGS) entry which is preliminary data.</text>
</comment>
<dbReference type="InterPro" id="IPR003385">
    <property type="entry name" value="Glyco_hydro_77"/>
</dbReference>
<dbReference type="InterPro" id="IPR017853">
    <property type="entry name" value="GH"/>
</dbReference>
<dbReference type="EC" id="2.4.1.25" evidence="3 10"/>
<evidence type="ECO:0000256" key="5">
    <source>
        <dbReference type="ARBA" id="ARBA00022676"/>
    </source>
</evidence>
<keyword evidence="6 10" id="KW-0808">Transferase</keyword>
<dbReference type="EMBL" id="DTHO01000044">
    <property type="protein sequence ID" value="HGG99609.1"/>
    <property type="molecule type" value="Genomic_DNA"/>
</dbReference>
<accession>A0A7C4EPW8</accession>
<evidence type="ECO:0000256" key="4">
    <source>
        <dbReference type="ARBA" id="ARBA00020295"/>
    </source>
</evidence>
<gene>
    <name evidence="11" type="primary">malQ</name>
    <name evidence="11" type="ORF">ENV75_04065</name>
</gene>
<evidence type="ECO:0000256" key="1">
    <source>
        <dbReference type="ARBA" id="ARBA00000439"/>
    </source>
</evidence>
<name>A0A7C4EPW8_9BACT</name>
<evidence type="ECO:0000256" key="6">
    <source>
        <dbReference type="ARBA" id="ARBA00022679"/>
    </source>
</evidence>
<evidence type="ECO:0000256" key="10">
    <source>
        <dbReference type="RuleBase" id="RU361207"/>
    </source>
</evidence>
<organism evidence="11">
    <name type="scientific">Thermodesulfovibrio aggregans</name>
    <dbReference type="NCBI Taxonomy" id="86166"/>
    <lineage>
        <taxon>Bacteria</taxon>
        <taxon>Pseudomonadati</taxon>
        <taxon>Nitrospirota</taxon>
        <taxon>Thermodesulfovibrionia</taxon>
        <taxon>Thermodesulfovibrionales</taxon>
        <taxon>Thermodesulfovibrionaceae</taxon>
        <taxon>Thermodesulfovibrio</taxon>
    </lineage>
</organism>
<keyword evidence="5 10" id="KW-0328">Glycosyltransferase</keyword>
<dbReference type="GO" id="GO:0005975">
    <property type="term" value="P:carbohydrate metabolic process"/>
    <property type="evidence" value="ECO:0007669"/>
    <property type="project" value="InterPro"/>
</dbReference>
<evidence type="ECO:0000256" key="2">
    <source>
        <dbReference type="ARBA" id="ARBA00005684"/>
    </source>
</evidence>
<evidence type="ECO:0000256" key="8">
    <source>
        <dbReference type="ARBA" id="ARBA00031423"/>
    </source>
</evidence>
<dbReference type="Pfam" id="PF02446">
    <property type="entry name" value="Glyco_hydro_77"/>
    <property type="match status" value="1"/>
</dbReference>
<dbReference type="PANTHER" id="PTHR32438">
    <property type="entry name" value="4-ALPHA-GLUCANOTRANSFERASE DPE1, CHLOROPLASTIC/AMYLOPLASTIC"/>
    <property type="match status" value="1"/>
</dbReference>
<evidence type="ECO:0000313" key="11">
    <source>
        <dbReference type="EMBL" id="HGG99609.1"/>
    </source>
</evidence>
<dbReference type="AlphaFoldDB" id="A0A7C4EPW8"/>
<dbReference type="PANTHER" id="PTHR32438:SF5">
    <property type="entry name" value="4-ALPHA-GLUCANOTRANSFERASE DPE1, CHLOROPLASTIC_AMYLOPLASTIC"/>
    <property type="match status" value="1"/>
</dbReference>
<evidence type="ECO:0000256" key="9">
    <source>
        <dbReference type="ARBA" id="ARBA00031501"/>
    </source>
</evidence>
<protein>
    <recommendedName>
        <fullName evidence="4 10">4-alpha-glucanotransferase</fullName>
        <ecNumber evidence="3 10">2.4.1.25</ecNumber>
    </recommendedName>
    <alternativeName>
        <fullName evidence="8 10">Amylomaltase</fullName>
    </alternativeName>
    <alternativeName>
        <fullName evidence="9 10">Disproportionating enzyme</fullName>
    </alternativeName>
</protein>
<dbReference type="Gene3D" id="3.20.20.80">
    <property type="entry name" value="Glycosidases"/>
    <property type="match status" value="1"/>
</dbReference>
<dbReference type="GO" id="GO:0004134">
    <property type="term" value="F:4-alpha-glucanotransferase activity"/>
    <property type="evidence" value="ECO:0007669"/>
    <property type="project" value="UniProtKB-EC"/>
</dbReference>
<sequence>MICKLSDLAGIIPFYTNYRSEKIEVPLDTKAKILLAMGFSIDEESLSYRIEHFESYPWKDIVEPVYVVDSSSPIIFIYLKDSERKNISIEISPFTELGQEGEKLILSFCPDANTIAEQKIFNDGVYYKYSIPVKLQTGYYKIQVFLDKNKCESVLIVTPQKCFVSEGKTWGIHCHLWSLRGGNREGNFSHLKEIAEYVNKSGGFVSIDPLHLNDPDEIMGISPYSALSRQFKTPLYISLCPVLETNPEFFDYPHIWHEKISLLKEEFEKFYNNEYLKNSEKAEAFLNYKKSLPPLMQRDLKYFAVFCFLRQRYGKDWRKWNENFKIPQEKSLDRVYYENEKDILFYEYLQWLVNEEIEELKAYKLCLDLGFGSIKSSFDVWINQDLYALSAEYGAPPDSFNPNGQKWGFPPFIPFKMKEFGYLPFIKVLRSNMNASILRIDHALGLFRAFWIPEGCNPQEGAYVRHPWNDMLGIIALESQINKTEIIGEDLGTAENWMKEELIKRKICSWRVFYFEKDSHGFKSSDVYPVNAVCSITTHDLPTLKGFWLGRDIELRKKLSIFDEIQTEQAINERQFDKEKIIEILMDIDFQVLSESFYEELFLKILKFLSDSPSRYLLLYLEDVLLLEEQTNLPGTTVEHPNWQKKLPLTVNEIINLPRFRKIENILKESGRIILKL</sequence>